<dbReference type="EMBL" id="SWDX01000001">
    <property type="protein sequence ID" value="TKC65015.1"/>
    <property type="molecule type" value="Genomic_DNA"/>
</dbReference>
<keyword evidence="1" id="KW-1133">Transmembrane helix</keyword>
<gene>
    <name evidence="2" type="ORF">FBD94_00180</name>
</gene>
<dbReference type="Proteomes" id="UP000309594">
    <property type="component" value="Unassembled WGS sequence"/>
</dbReference>
<feature type="transmembrane region" description="Helical" evidence="1">
    <location>
        <begin position="35"/>
        <end position="54"/>
    </location>
</feature>
<reference evidence="2 3" key="1">
    <citation type="submission" date="2019-04" db="EMBL/GenBank/DDBJ databases">
        <title>Pedobacter sp. RP-1-16 sp. nov., isolated from Arctic soil.</title>
        <authorList>
            <person name="Dahal R.H."/>
            <person name="Kim D.-U."/>
        </authorList>
    </citation>
    <scope>NUCLEOTIDE SEQUENCE [LARGE SCALE GENOMIC DNA]</scope>
    <source>
        <strain evidence="2 3">RP-1-16</strain>
    </source>
</reference>
<dbReference type="AlphaFoldDB" id="A0A4U1GKV6"/>
<dbReference type="RefSeq" id="WP_136878670.1">
    <property type="nucleotide sequence ID" value="NZ_SWDX01000001.1"/>
</dbReference>
<keyword evidence="1" id="KW-0812">Transmembrane</keyword>
<organism evidence="2 3">
    <name type="scientific">Pedobacter hiemivivus</name>
    <dbReference type="NCBI Taxonomy" id="2530454"/>
    <lineage>
        <taxon>Bacteria</taxon>
        <taxon>Pseudomonadati</taxon>
        <taxon>Bacteroidota</taxon>
        <taxon>Sphingobacteriia</taxon>
        <taxon>Sphingobacteriales</taxon>
        <taxon>Sphingobacteriaceae</taxon>
        <taxon>Pedobacter</taxon>
    </lineage>
</organism>
<evidence type="ECO:0000256" key="1">
    <source>
        <dbReference type="SAM" id="Phobius"/>
    </source>
</evidence>
<name>A0A4U1GKV6_9SPHI</name>
<accession>A0A4U1GKV6</accession>
<evidence type="ECO:0000313" key="3">
    <source>
        <dbReference type="Proteomes" id="UP000309594"/>
    </source>
</evidence>
<proteinExistence type="predicted"/>
<sequence length="244" mass="27972">MEYHSIPYPNFSTSKCITRKVKDFWNPRIHTAGNIGVKLSGLLFFIALFLFTGAHAQKSKVPSRNVLPDWRKDTFAYTKQVIPSKIKNDNTGELFLITLKRASIIKVDNEQVILAICALESGDKETASLTYFFISPKTNQTISKFKSVSTVKGCNLTIPAFVVKDINGDKKDDFIFLELYNDKCKGDYWIASNFHQIKPETTRGELDYYLKLRNDMRINRKVKITEISMLQKKLEAVVIELFNP</sequence>
<keyword evidence="1" id="KW-0472">Membrane</keyword>
<evidence type="ECO:0000313" key="2">
    <source>
        <dbReference type="EMBL" id="TKC65015.1"/>
    </source>
</evidence>
<comment type="caution">
    <text evidence="2">The sequence shown here is derived from an EMBL/GenBank/DDBJ whole genome shotgun (WGS) entry which is preliminary data.</text>
</comment>
<protein>
    <submittedName>
        <fullName evidence="2">Uncharacterized protein</fullName>
    </submittedName>
</protein>